<dbReference type="EMBL" id="CAJVCH010534205">
    <property type="protein sequence ID" value="CAG7824842.1"/>
    <property type="molecule type" value="Genomic_DNA"/>
</dbReference>
<evidence type="ECO:0000313" key="3">
    <source>
        <dbReference type="Proteomes" id="UP000708208"/>
    </source>
</evidence>
<evidence type="ECO:0000256" key="1">
    <source>
        <dbReference type="SAM" id="MobiDB-lite"/>
    </source>
</evidence>
<accession>A0A8J2L3H8</accession>
<evidence type="ECO:0000313" key="2">
    <source>
        <dbReference type="EMBL" id="CAG7824842.1"/>
    </source>
</evidence>
<keyword evidence="3" id="KW-1185">Reference proteome</keyword>
<protein>
    <submittedName>
        <fullName evidence="2">Uncharacterized protein</fullName>
    </submittedName>
</protein>
<dbReference type="AlphaFoldDB" id="A0A8J2L3H8"/>
<organism evidence="2 3">
    <name type="scientific">Allacma fusca</name>
    <dbReference type="NCBI Taxonomy" id="39272"/>
    <lineage>
        <taxon>Eukaryota</taxon>
        <taxon>Metazoa</taxon>
        <taxon>Ecdysozoa</taxon>
        <taxon>Arthropoda</taxon>
        <taxon>Hexapoda</taxon>
        <taxon>Collembola</taxon>
        <taxon>Symphypleona</taxon>
        <taxon>Sminthuridae</taxon>
        <taxon>Allacma</taxon>
    </lineage>
</organism>
<proteinExistence type="predicted"/>
<gene>
    <name evidence="2" type="ORF">AFUS01_LOCUS34978</name>
</gene>
<comment type="caution">
    <text evidence="2">The sequence shown here is derived from an EMBL/GenBank/DDBJ whole genome shotgun (WGS) entry which is preliminary data.</text>
</comment>
<dbReference type="Proteomes" id="UP000708208">
    <property type="component" value="Unassembled WGS sequence"/>
</dbReference>
<reference evidence="2" key="1">
    <citation type="submission" date="2021-06" db="EMBL/GenBank/DDBJ databases">
        <authorList>
            <person name="Hodson N. C."/>
            <person name="Mongue J. A."/>
            <person name="Jaron S. K."/>
        </authorList>
    </citation>
    <scope>NUCLEOTIDE SEQUENCE</scope>
</reference>
<feature type="region of interest" description="Disordered" evidence="1">
    <location>
        <begin position="125"/>
        <end position="185"/>
    </location>
</feature>
<name>A0A8J2L3H8_9HEXA</name>
<sequence length="321" mass="36169">MTSESKGNIEEDELLLKSMNSLAIDIDSAKTSAPVTPDLIRESKLNYGVDSKGPLQQLNSNTDLKFRFRNVFKDSDSASSTATENPEYSHGGFRRLVSSVSSVVSSKAHNGENVMDPKWIKIKGRSPNIKAKSLVPKTGIQKKSPLPRLRRSPGAKRSTPNVRVNPRQRPTPPKLKTPGSCARKPPKAEYPLLDGDCTPFWWQQNQGMARTKIPKESLQKYLDPEYSDSNFARMKLLEDQICSIATLKSDISKTNAVQELRLSLLKDEDFNWAIALLSKNISECYFEHEILARKAKIERREVQERLYKPCRASVPRTPAKK</sequence>